<sequence>MPDFYTKLCFDLACAPEEADRLVAAFGVTGATTELPPALAGWFASPDPTDPLSGIAVFYDGADAFDVGAWILPIEGGVRIWAQGDPQLVAIAEFIRTLAPSVLPVGFTWCNDCSRARPGAFGGGFALISAEGCDFNDVSGLLEDAMEAARG</sequence>
<reference evidence="2" key="1">
    <citation type="journal article" date="2019" name="Int. J. Syst. Evol. Microbiol.">
        <title>The Global Catalogue of Microorganisms (GCM) 10K type strain sequencing project: providing services to taxonomists for standard genome sequencing and annotation.</title>
        <authorList>
            <consortium name="The Broad Institute Genomics Platform"/>
            <consortium name="The Broad Institute Genome Sequencing Center for Infectious Disease"/>
            <person name="Wu L."/>
            <person name="Ma J."/>
        </authorList>
    </citation>
    <scope>NUCLEOTIDE SEQUENCE [LARGE SCALE GENOMIC DNA]</scope>
    <source>
        <strain evidence="2">JCM 12125</strain>
    </source>
</reference>
<comment type="caution">
    <text evidence="1">The sequence shown here is derived from an EMBL/GenBank/DDBJ whole genome shotgun (WGS) entry which is preliminary data.</text>
</comment>
<proteinExistence type="predicted"/>
<gene>
    <name evidence="1" type="ORF">ACFPIE_03235</name>
</gene>
<evidence type="ECO:0000313" key="1">
    <source>
        <dbReference type="EMBL" id="MFC5342912.1"/>
    </source>
</evidence>
<evidence type="ECO:0000313" key="2">
    <source>
        <dbReference type="Proteomes" id="UP001596152"/>
    </source>
</evidence>
<name>A0ABW0FMN9_9CAUL</name>
<dbReference type="EMBL" id="JBHSLF010000006">
    <property type="protein sequence ID" value="MFC5342912.1"/>
    <property type="molecule type" value="Genomic_DNA"/>
</dbReference>
<organism evidence="1 2">
    <name type="scientific">Brevundimonas staleyi</name>
    <dbReference type="NCBI Taxonomy" id="74326"/>
    <lineage>
        <taxon>Bacteria</taxon>
        <taxon>Pseudomonadati</taxon>
        <taxon>Pseudomonadota</taxon>
        <taxon>Alphaproteobacteria</taxon>
        <taxon>Caulobacterales</taxon>
        <taxon>Caulobacteraceae</taxon>
        <taxon>Brevundimonas</taxon>
    </lineage>
</organism>
<accession>A0ABW0FMN9</accession>
<dbReference type="Proteomes" id="UP001596152">
    <property type="component" value="Unassembled WGS sequence"/>
</dbReference>
<keyword evidence="2" id="KW-1185">Reference proteome</keyword>
<dbReference type="RefSeq" id="WP_374039560.1">
    <property type="nucleotide sequence ID" value="NZ_CP169083.1"/>
</dbReference>
<protein>
    <submittedName>
        <fullName evidence="1">Uncharacterized protein</fullName>
    </submittedName>
</protein>